<accession>A0AAV9JRY7</accession>
<feature type="domain" description="PWI" evidence="4">
    <location>
        <begin position="727"/>
        <end position="819"/>
    </location>
</feature>
<feature type="region of interest" description="Disordered" evidence="2">
    <location>
        <begin position="387"/>
        <end position="432"/>
    </location>
</feature>
<dbReference type="EMBL" id="JAVFHQ010000008">
    <property type="protein sequence ID" value="KAK4548199.1"/>
    <property type="molecule type" value="Genomic_DNA"/>
</dbReference>
<dbReference type="Gene3D" id="1.20.1390.10">
    <property type="entry name" value="PWI domain"/>
    <property type="match status" value="1"/>
</dbReference>
<evidence type="ECO:0000259" key="4">
    <source>
        <dbReference type="PROSITE" id="PS51025"/>
    </source>
</evidence>
<dbReference type="PROSITE" id="PS50102">
    <property type="entry name" value="RRM"/>
    <property type="match status" value="1"/>
</dbReference>
<dbReference type="PANTHER" id="PTHR18806:SF4">
    <property type="entry name" value="RNA-BINDING PROTEIN 25"/>
    <property type="match status" value="1"/>
</dbReference>
<dbReference type="AlphaFoldDB" id="A0AAV9JRY7"/>
<feature type="domain" description="RRM" evidence="3">
    <location>
        <begin position="150"/>
        <end position="221"/>
    </location>
</feature>
<feature type="compositionally biased region" description="Basic and acidic residues" evidence="2">
    <location>
        <begin position="474"/>
        <end position="525"/>
    </location>
</feature>
<dbReference type="InterPro" id="IPR052768">
    <property type="entry name" value="RBM25"/>
</dbReference>
<feature type="compositionally biased region" description="Acidic residues" evidence="2">
    <location>
        <begin position="460"/>
        <end position="473"/>
    </location>
</feature>
<dbReference type="SUPFAM" id="SSF54928">
    <property type="entry name" value="RNA-binding domain, RBD"/>
    <property type="match status" value="1"/>
</dbReference>
<feature type="region of interest" description="Disordered" evidence="2">
    <location>
        <begin position="446"/>
        <end position="525"/>
    </location>
</feature>
<dbReference type="Proteomes" id="UP001324427">
    <property type="component" value="Unassembled WGS sequence"/>
</dbReference>
<proteinExistence type="predicted"/>
<keyword evidence="6" id="KW-1185">Reference proteome</keyword>
<dbReference type="GO" id="GO:0005681">
    <property type="term" value="C:spliceosomal complex"/>
    <property type="evidence" value="ECO:0007669"/>
    <property type="project" value="TreeGrafter"/>
</dbReference>
<dbReference type="InterPro" id="IPR000504">
    <property type="entry name" value="RRM_dom"/>
</dbReference>
<evidence type="ECO:0000256" key="2">
    <source>
        <dbReference type="SAM" id="MobiDB-lite"/>
    </source>
</evidence>
<evidence type="ECO:0000313" key="6">
    <source>
        <dbReference type="Proteomes" id="UP001324427"/>
    </source>
</evidence>
<evidence type="ECO:0000256" key="1">
    <source>
        <dbReference type="PROSITE-ProRule" id="PRU00176"/>
    </source>
</evidence>
<dbReference type="SMART" id="SM00311">
    <property type="entry name" value="PWI"/>
    <property type="match status" value="1"/>
</dbReference>
<dbReference type="InterPro" id="IPR035979">
    <property type="entry name" value="RBD_domain_sf"/>
</dbReference>
<feature type="compositionally biased region" description="Gly residues" evidence="2">
    <location>
        <begin position="599"/>
        <end position="609"/>
    </location>
</feature>
<feature type="region of interest" description="Disordered" evidence="2">
    <location>
        <begin position="80"/>
        <end position="130"/>
    </location>
</feature>
<feature type="region of interest" description="Disordered" evidence="2">
    <location>
        <begin position="289"/>
        <end position="323"/>
    </location>
</feature>
<dbReference type="GO" id="GO:0003729">
    <property type="term" value="F:mRNA binding"/>
    <property type="evidence" value="ECO:0007669"/>
    <property type="project" value="TreeGrafter"/>
</dbReference>
<dbReference type="PROSITE" id="PS51025">
    <property type="entry name" value="PWI"/>
    <property type="match status" value="1"/>
</dbReference>
<feature type="region of interest" description="Disordered" evidence="2">
    <location>
        <begin position="563"/>
        <end position="629"/>
    </location>
</feature>
<dbReference type="PANTHER" id="PTHR18806">
    <property type="entry name" value="RBM25 PROTEIN"/>
    <property type="match status" value="1"/>
</dbReference>
<evidence type="ECO:0000313" key="5">
    <source>
        <dbReference type="EMBL" id="KAK4548199.1"/>
    </source>
</evidence>
<gene>
    <name evidence="5" type="ORF">LTR36_010068</name>
</gene>
<protein>
    <recommendedName>
        <fullName evidence="7">PWI domain-containing protein</fullName>
    </recommendedName>
</protein>
<dbReference type="Pfam" id="PF01480">
    <property type="entry name" value="PWI"/>
    <property type="match status" value="1"/>
</dbReference>
<feature type="compositionally biased region" description="Basic and acidic residues" evidence="2">
    <location>
        <begin position="120"/>
        <end position="130"/>
    </location>
</feature>
<evidence type="ECO:0008006" key="7">
    <source>
        <dbReference type="Google" id="ProtNLM"/>
    </source>
</evidence>
<evidence type="ECO:0000259" key="3">
    <source>
        <dbReference type="PROSITE" id="PS50102"/>
    </source>
</evidence>
<reference evidence="5 6" key="1">
    <citation type="submission" date="2021-11" db="EMBL/GenBank/DDBJ databases">
        <title>Black yeast isolated from Biological Soil Crust.</title>
        <authorList>
            <person name="Kurbessoian T."/>
        </authorList>
    </citation>
    <scope>NUCLEOTIDE SEQUENCE [LARGE SCALE GENOMIC DNA]</scope>
    <source>
        <strain evidence="5 6">CCFEE 5522</strain>
    </source>
</reference>
<feature type="compositionally biased region" description="Basic and acidic residues" evidence="2">
    <location>
        <begin position="563"/>
        <end position="597"/>
    </location>
</feature>
<sequence length="819" mass="89037">MAYNYGAPPGAYGAPQTPYGAPAGNGPMGAPPGFGAPPGMAPPGFDAQSPASIPGQFQPPPNMPPNFNFAAPVIRLGVDGQPQADAPERGHGGRDRRDQRGANEVPLGGRSRAGVGSDTRGGDRNIERDRQAVRESMQALQPPTREEVARTIFVGGLVQNAPSDDDIEAVLRCAGKLRRWTRATDADGDRCRFGFAEYEDVDSLEAAFEIFREIEVPLIKSGVVEKDAEGEPKMTKLLVVVDEQSQEYIREWKGKRREDDDARQFRIDGCKEDLRQCITSISNASAFAHNQHTNGTADRDGDTAMADATNGAAKPGNNPTTAEILPLPIQLEDELSDIPAEQRATVAAEIRAFRDRSTRRDLERLRREEELEQAERNRSAIAARVNRLASPPPSAAPSGPAGGVNGNAPSGPRGSHAIAGAPAGPRGYRGAQLPNDYANGVAFIGANGNNNNTSIKRETADDDDEDGAEESDAELERRRHAQREDHAQRAYLDAERRWQNRERTRTAALEREHLREESELRDLEREKGMIGKRLAEWNDDEEARVAREEYYYDRSSWLRKRGQYREREEREDGRDRGAEGREVEGRGQADAFLDRMGGEVAGGDGGAGGAAQVQQQQQRQAAPQQQPVGDVGGAFKISLNTVAARTKAAAAAAAAAPAPRRRGLAADVEGLLEDEEDAAAQRPLLGLKPLTDLSTAPLHTSGQDLTDDEKTSARRALAAEIPTTTSAELFAYPMPWQYITAEVLEQQIRPFVEKKVLESLGVQEALLVETVVQGLKGRKAARGIVEELEPALEEEAEVLVRKVWRLAVFWGEAGGRGLA</sequence>
<feature type="compositionally biased region" description="Low complexity" evidence="2">
    <location>
        <begin position="610"/>
        <end position="629"/>
    </location>
</feature>
<feature type="compositionally biased region" description="Basic and acidic residues" evidence="2">
    <location>
        <begin position="86"/>
        <end position="101"/>
    </location>
</feature>
<dbReference type="Gene3D" id="3.30.70.330">
    <property type="match status" value="1"/>
</dbReference>
<dbReference type="InterPro" id="IPR002483">
    <property type="entry name" value="PWI_dom"/>
</dbReference>
<name>A0AAV9JRY7_9PEZI</name>
<feature type="region of interest" description="Disordered" evidence="2">
    <location>
        <begin position="1"/>
        <end position="66"/>
    </location>
</feature>
<feature type="compositionally biased region" description="Low complexity" evidence="2">
    <location>
        <begin position="419"/>
        <end position="431"/>
    </location>
</feature>
<comment type="caution">
    <text evidence="5">The sequence shown here is derived from an EMBL/GenBank/DDBJ whole genome shotgun (WGS) entry which is preliminary data.</text>
</comment>
<organism evidence="5 6">
    <name type="scientific">Oleoguttula mirabilis</name>
    <dbReference type="NCBI Taxonomy" id="1507867"/>
    <lineage>
        <taxon>Eukaryota</taxon>
        <taxon>Fungi</taxon>
        <taxon>Dikarya</taxon>
        <taxon>Ascomycota</taxon>
        <taxon>Pezizomycotina</taxon>
        <taxon>Dothideomycetes</taxon>
        <taxon>Dothideomycetidae</taxon>
        <taxon>Mycosphaerellales</taxon>
        <taxon>Teratosphaeriaceae</taxon>
        <taxon>Oleoguttula</taxon>
    </lineage>
</organism>
<keyword evidence="1" id="KW-0694">RNA-binding</keyword>
<dbReference type="InterPro" id="IPR012677">
    <property type="entry name" value="Nucleotide-bd_a/b_plait_sf"/>
</dbReference>